<dbReference type="STRING" id="334253.SAMN04487943_107216"/>
<evidence type="ECO:0000313" key="11">
    <source>
        <dbReference type="Proteomes" id="UP000198565"/>
    </source>
</evidence>
<keyword evidence="7 8" id="KW-0131">Cell cycle</keyword>
<evidence type="ECO:0000256" key="2">
    <source>
        <dbReference type="ARBA" id="ARBA00022692"/>
    </source>
</evidence>
<gene>
    <name evidence="8" type="primary">ezrA</name>
    <name evidence="10" type="ORF">SAMN04487943_107216</name>
</gene>
<keyword evidence="11" id="KW-1185">Reference proteome</keyword>
<dbReference type="Pfam" id="PF06160">
    <property type="entry name" value="EzrA"/>
    <property type="match status" value="1"/>
</dbReference>
<feature type="topological domain" description="Cytoplasmic" evidence="8">
    <location>
        <begin position="23"/>
        <end position="568"/>
    </location>
</feature>
<evidence type="ECO:0000313" key="10">
    <source>
        <dbReference type="EMBL" id="SFM08640.1"/>
    </source>
</evidence>
<keyword evidence="4 8" id="KW-0175">Coiled coil</keyword>
<evidence type="ECO:0000256" key="3">
    <source>
        <dbReference type="ARBA" id="ARBA00022989"/>
    </source>
</evidence>
<dbReference type="HAMAP" id="MF_00728">
    <property type="entry name" value="EzrA"/>
    <property type="match status" value="1"/>
</dbReference>
<dbReference type="GO" id="GO:0000917">
    <property type="term" value="P:division septum assembly"/>
    <property type="evidence" value="ECO:0007669"/>
    <property type="project" value="UniProtKB-KW"/>
</dbReference>
<keyword evidence="8" id="KW-1003">Cell membrane</keyword>
<dbReference type="GO" id="GO:0000921">
    <property type="term" value="P:septin ring assembly"/>
    <property type="evidence" value="ECO:0007669"/>
    <property type="project" value="InterPro"/>
</dbReference>
<dbReference type="GO" id="GO:0005886">
    <property type="term" value="C:plasma membrane"/>
    <property type="evidence" value="ECO:0007669"/>
    <property type="project" value="UniProtKB-SubCell"/>
</dbReference>
<accession>A0A1I4N096</accession>
<dbReference type="AlphaFoldDB" id="A0A1I4N096"/>
<organism evidence="10 11">
    <name type="scientific">Gracilibacillus orientalis</name>
    <dbReference type="NCBI Taxonomy" id="334253"/>
    <lineage>
        <taxon>Bacteria</taxon>
        <taxon>Bacillati</taxon>
        <taxon>Bacillota</taxon>
        <taxon>Bacilli</taxon>
        <taxon>Bacillales</taxon>
        <taxon>Bacillaceae</taxon>
        <taxon>Gracilibacillus</taxon>
    </lineage>
</organism>
<comment type="function">
    <text evidence="8">Negative regulator of FtsZ ring formation; modulates the frequency and position of FtsZ ring formation. Inhibits FtsZ ring formation at polar sites. Interacts either with FtsZ or with one of its binding partners to promote depolymerization.</text>
</comment>
<comment type="subcellular location">
    <subcellularLocation>
        <location evidence="8">Cell membrane</location>
        <topology evidence="8">Single-pass membrane protein</topology>
    </subcellularLocation>
    <text evidence="8">Colocalized with FtsZ to the nascent septal site.</text>
</comment>
<keyword evidence="6 8" id="KW-0717">Septation</keyword>
<evidence type="ECO:0000256" key="1">
    <source>
        <dbReference type="ARBA" id="ARBA00022618"/>
    </source>
</evidence>
<sequence length="568" mass="66813">MLEFVIGGILIIIVLLIIGLIFRKKVYDNVDRLEAWKMDIMNRHVTSELAKVKQLNLSGETQEKFESWKESWDIILTRELPDMEEYLLDAEEAADKFRITASRKNLQHVENSLQNIEGNIEDMYKELDHLLNSEQYVRQEIKELDPRIKELKKYLLHNRTQFGRAEIVFESELTKVDKRLSEYSMLTDDGNYIEAQELIEVLKDEIENIEERISAFPDLYRQCKQLIPEQMKELLRGMAEMEEEGYRVQQFGFEKEIKQYENLLKSAIRELDNGETNTIQESLEQMDERLNEMFQLLEKEAKAKSIVESQFPNERQHLTDIKQQVESTSTQIKELQQTYYLEEADLELFLSIEKWLAKTENQFEQIEKDYEDRKANHLEIKDKLDTFSEDLDKLDKAQEDFQLQIKDLRKDEMEAKEKIAALKKQLIYTDKKLQKSNMPGIPSFIINTLEESVEKCELVLNQLQKHPLDMGKVQHSISEANKSVNNFVEQTNLLLDQARLVELAIQYGNRYRSGHPLLAAQLSEAEKLFRNYKYENALETVVKALEDIDPNAMAKIEEMDKAFQQTAN</sequence>
<keyword evidence="2 8" id="KW-0812">Transmembrane</keyword>
<dbReference type="GO" id="GO:0005940">
    <property type="term" value="C:septin ring"/>
    <property type="evidence" value="ECO:0007669"/>
    <property type="project" value="InterPro"/>
</dbReference>
<dbReference type="NCBIfam" id="NF003413">
    <property type="entry name" value="PRK04778.1-7"/>
    <property type="match status" value="1"/>
</dbReference>
<feature type="coiled-coil region" evidence="8">
    <location>
        <begin position="257"/>
        <end position="466"/>
    </location>
</feature>
<keyword evidence="3 8" id="KW-1133">Transmembrane helix</keyword>
<reference evidence="11" key="1">
    <citation type="submission" date="2016-10" db="EMBL/GenBank/DDBJ databases">
        <authorList>
            <person name="Varghese N."/>
            <person name="Submissions S."/>
        </authorList>
    </citation>
    <scope>NUCLEOTIDE SEQUENCE [LARGE SCALE GENOMIC DNA]</scope>
    <source>
        <strain evidence="11">CGMCC 1.4250</strain>
    </source>
</reference>
<dbReference type="EMBL" id="FOTR01000007">
    <property type="protein sequence ID" value="SFM08640.1"/>
    <property type="molecule type" value="Genomic_DNA"/>
</dbReference>
<comment type="similarity">
    <text evidence="8">Belongs to the EzrA family.</text>
</comment>
<keyword evidence="5 8" id="KW-0472">Membrane</keyword>
<evidence type="ECO:0000256" key="6">
    <source>
        <dbReference type="ARBA" id="ARBA00023210"/>
    </source>
</evidence>
<evidence type="ECO:0000256" key="9">
    <source>
        <dbReference type="SAM" id="Phobius"/>
    </source>
</evidence>
<keyword evidence="1 8" id="KW-0132">Cell division</keyword>
<evidence type="ECO:0000256" key="5">
    <source>
        <dbReference type="ARBA" id="ARBA00023136"/>
    </source>
</evidence>
<evidence type="ECO:0000256" key="4">
    <source>
        <dbReference type="ARBA" id="ARBA00023054"/>
    </source>
</evidence>
<protein>
    <recommendedName>
        <fullName evidence="8">Septation ring formation regulator EzrA</fullName>
    </recommendedName>
</protein>
<feature type="transmembrane region" description="Helical" evidence="9">
    <location>
        <begin position="6"/>
        <end position="22"/>
    </location>
</feature>
<evidence type="ECO:0000256" key="7">
    <source>
        <dbReference type="ARBA" id="ARBA00023306"/>
    </source>
</evidence>
<proteinExistence type="inferred from homology"/>
<feature type="topological domain" description="Extracellular" evidence="8">
    <location>
        <begin position="1"/>
        <end position="3"/>
    </location>
</feature>
<dbReference type="InterPro" id="IPR010379">
    <property type="entry name" value="EzrA"/>
</dbReference>
<feature type="coiled-coil region" evidence="8">
    <location>
        <begin position="99"/>
        <end position="133"/>
    </location>
</feature>
<name>A0A1I4N096_9BACI</name>
<dbReference type="Proteomes" id="UP000198565">
    <property type="component" value="Unassembled WGS sequence"/>
</dbReference>
<dbReference type="RefSeq" id="WP_091484285.1">
    <property type="nucleotide sequence ID" value="NZ_FOTR01000007.1"/>
</dbReference>
<dbReference type="OrthoDB" id="1654473at2"/>
<evidence type="ECO:0000256" key="8">
    <source>
        <dbReference type="HAMAP-Rule" id="MF_00728"/>
    </source>
</evidence>